<accession>A0ACB9IQI5</accession>
<organism evidence="1 2">
    <name type="scientific">Smallanthus sonchifolius</name>
    <dbReference type="NCBI Taxonomy" id="185202"/>
    <lineage>
        <taxon>Eukaryota</taxon>
        <taxon>Viridiplantae</taxon>
        <taxon>Streptophyta</taxon>
        <taxon>Embryophyta</taxon>
        <taxon>Tracheophyta</taxon>
        <taxon>Spermatophyta</taxon>
        <taxon>Magnoliopsida</taxon>
        <taxon>eudicotyledons</taxon>
        <taxon>Gunneridae</taxon>
        <taxon>Pentapetalae</taxon>
        <taxon>asterids</taxon>
        <taxon>campanulids</taxon>
        <taxon>Asterales</taxon>
        <taxon>Asteraceae</taxon>
        <taxon>Asteroideae</taxon>
        <taxon>Heliantheae alliance</taxon>
        <taxon>Millerieae</taxon>
        <taxon>Smallanthus</taxon>
    </lineage>
</organism>
<name>A0ACB9IQI5_9ASTR</name>
<protein>
    <submittedName>
        <fullName evidence="1">Uncharacterized protein</fullName>
    </submittedName>
</protein>
<reference evidence="2" key="1">
    <citation type="journal article" date="2022" name="Mol. Ecol. Resour.">
        <title>The genomes of chicory, endive, great burdock and yacon provide insights into Asteraceae palaeo-polyploidization history and plant inulin production.</title>
        <authorList>
            <person name="Fan W."/>
            <person name="Wang S."/>
            <person name="Wang H."/>
            <person name="Wang A."/>
            <person name="Jiang F."/>
            <person name="Liu H."/>
            <person name="Zhao H."/>
            <person name="Xu D."/>
            <person name="Zhang Y."/>
        </authorList>
    </citation>
    <scope>NUCLEOTIDE SEQUENCE [LARGE SCALE GENOMIC DNA]</scope>
    <source>
        <strain evidence="2">cv. Yunnan</strain>
    </source>
</reference>
<sequence length="101" mass="11750">MGQSAPFPLYITPHYWTITAISFPLPFSFKNLDSCFTKNPKVLIFQMITFLCKSFDLLVLREDQDQKLQIYLHRIAGLGIRDVTCRGLEIRQLQIAERTNN</sequence>
<proteinExistence type="predicted"/>
<dbReference type="Proteomes" id="UP001056120">
    <property type="component" value="Linkage Group LG07"/>
</dbReference>
<gene>
    <name evidence="1" type="ORF">L1987_19809</name>
</gene>
<evidence type="ECO:0000313" key="2">
    <source>
        <dbReference type="Proteomes" id="UP001056120"/>
    </source>
</evidence>
<reference evidence="1 2" key="2">
    <citation type="journal article" date="2022" name="Mol. Ecol. Resour.">
        <title>The genomes of chicory, endive, great burdock and yacon provide insights into Asteraceae paleo-polyploidization history and plant inulin production.</title>
        <authorList>
            <person name="Fan W."/>
            <person name="Wang S."/>
            <person name="Wang H."/>
            <person name="Wang A."/>
            <person name="Jiang F."/>
            <person name="Liu H."/>
            <person name="Zhao H."/>
            <person name="Xu D."/>
            <person name="Zhang Y."/>
        </authorList>
    </citation>
    <scope>NUCLEOTIDE SEQUENCE [LARGE SCALE GENOMIC DNA]</scope>
    <source>
        <strain evidence="2">cv. Yunnan</strain>
        <tissue evidence="1">Leaves</tissue>
    </source>
</reference>
<comment type="caution">
    <text evidence="1">The sequence shown here is derived from an EMBL/GenBank/DDBJ whole genome shotgun (WGS) entry which is preliminary data.</text>
</comment>
<dbReference type="EMBL" id="CM042024">
    <property type="protein sequence ID" value="KAI3810199.1"/>
    <property type="molecule type" value="Genomic_DNA"/>
</dbReference>
<keyword evidence="2" id="KW-1185">Reference proteome</keyword>
<evidence type="ECO:0000313" key="1">
    <source>
        <dbReference type="EMBL" id="KAI3810199.1"/>
    </source>
</evidence>